<organism evidence="1 2">
    <name type="scientific">Pseudomonas cerasi</name>
    <dbReference type="NCBI Taxonomy" id="1583341"/>
    <lineage>
        <taxon>Bacteria</taxon>
        <taxon>Pseudomonadati</taxon>
        <taxon>Pseudomonadota</taxon>
        <taxon>Gammaproteobacteria</taxon>
        <taxon>Pseudomonadales</taxon>
        <taxon>Pseudomonadaceae</taxon>
        <taxon>Pseudomonas</taxon>
    </lineage>
</organism>
<proteinExistence type="predicted"/>
<name>A0A193SK20_9PSED</name>
<evidence type="ECO:0000313" key="1">
    <source>
        <dbReference type="EMBL" id="SOS14123.1"/>
    </source>
</evidence>
<accession>A0A193SK20</accession>
<dbReference type="EMBL" id="LT963395">
    <property type="protein sequence ID" value="SOS14123.1"/>
    <property type="molecule type" value="Genomic_DNA"/>
</dbReference>
<evidence type="ECO:0000313" key="2">
    <source>
        <dbReference type="Proteomes" id="UP000239025"/>
    </source>
</evidence>
<sequence length="203" mass="22716">MIIFNQKYSFLATMCQDNSLGAIGFTQYQSGVSPAAAYTGNRLSMATVTNRNIQYLFLYRDDVQSYEIKFLSENGAFYWNVISEIQPEDFNYSFLKAATRREGSLKDDNLYGWSMYWHDPALGKSGPLNNGQLAVPLGELRLGINQPICIRADAGSFISLENKSSIGNEWVASARCRSVTNATEPNPLSIRLNVLQLNLPFTN</sequence>
<dbReference type="RefSeq" id="WP_157893884.1">
    <property type="nucleotide sequence ID" value="NZ_LT222319.1"/>
</dbReference>
<dbReference type="AlphaFoldDB" id="A0A193SK20"/>
<dbReference type="Proteomes" id="UP000239025">
    <property type="component" value="Chromosome 1"/>
</dbReference>
<protein>
    <submittedName>
        <fullName evidence="1">Uncharacterized protein</fullName>
    </submittedName>
</protein>
<gene>
    <name evidence="1" type="ORF">PL963_00118</name>
</gene>
<keyword evidence="2" id="KW-1185">Reference proteome</keyword>
<reference evidence="2" key="1">
    <citation type="submission" date="2017-11" db="EMBL/GenBank/DDBJ databases">
        <authorList>
            <person name="Blom J."/>
        </authorList>
    </citation>
    <scope>NUCLEOTIDE SEQUENCE [LARGE SCALE GENOMIC DNA]</scope>
</reference>